<protein>
    <recommendedName>
        <fullName evidence="3 9">4-diphosphocytidyl-2-C-methyl-D-erythritol kinase</fullName>
        <shortName evidence="9">CMK</shortName>
        <ecNumber evidence="2 9">2.7.1.148</ecNumber>
    </recommendedName>
    <alternativeName>
        <fullName evidence="8 9">4-(cytidine-5'-diphospho)-2-C-methyl-D-erythritol kinase</fullName>
    </alternativeName>
</protein>
<gene>
    <name evidence="9" type="primary">ispE</name>
    <name evidence="12" type="ORF">A2074_03525</name>
</gene>
<dbReference type="PANTHER" id="PTHR43527:SF2">
    <property type="entry name" value="4-DIPHOSPHOCYTIDYL-2-C-METHYL-D-ERYTHRITOL KINASE, CHLOROPLASTIC"/>
    <property type="match status" value="1"/>
</dbReference>
<evidence type="ECO:0000256" key="2">
    <source>
        <dbReference type="ARBA" id="ARBA00012052"/>
    </source>
</evidence>
<proteinExistence type="inferred from homology"/>
<dbReference type="Proteomes" id="UP000178086">
    <property type="component" value="Unassembled WGS sequence"/>
</dbReference>
<comment type="function">
    <text evidence="9">Catalyzes the phosphorylation of the position 2 hydroxy group of 4-diphosphocytidyl-2C-methyl-D-erythritol.</text>
</comment>
<name>A0A1F2UMX3_9ACTN</name>
<dbReference type="NCBIfam" id="TIGR00154">
    <property type="entry name" value="ispE"/>
    <property type="match status" value="1"/>
</dbReference>
<dbReference type="GO" id="GO:0050515">
    <property type="term" value="F:4-(cytidine 5'-diphospho)-2-C-methyl-D-erythritol kinase activity"/>
    <property type="evidence" value="ECO:0007669"/>
    <property type="project" value="UniProtKB-UniRule"/>
</dbReference>
<keyword evidence="7 9" id="KW-0067">ATP-binding</keyword>
<evidence type="ECO:0000256" key="6">
    <source>
        <dbReference type="ARBA" id="ARBA00022777"/>
    </source>
</evidence>
<feature type="domain" description="GHMP kinase C-terminal" evidence="11">
    <location>
        <begin position="205"/>
        <end position="277"/>
    </location>
</feature>
<dbReference type="HAMAP" id="MF_00061">
    <property type="entry name" value="IspE"/>
    <property type="match status" value="1"/>
</dbReference>
<evidence type="ECO:0000256" key="5">
    <source>
        <dbReference type="ARBA" id="ARBA00022741"/>
    </source>
</evidence>
<evidence type="ECO:0000256" key="4">
    <source>
        <dbReference type="ARBA" id="ARBA00022679"/>
    </source>
</evidence>
<dbReference type="SUPFAM" id="SSF55060">
    <property type="entry name" value="GHMP Kinase, C-terminal domain"/>
    <property type="match status" value="1"/>
</dbReference>
<feature type="active site" evidence="9">
    <location>
        <position position="17"/>
    </location>
</feature>
<dbReference type="EC" id="2.7.1.148" evidence="2 9"/>
<sequence>MTAETSENLLTIKAYAKINLYLDVISRYPDGYHQIESVMQSVSLHDLLEISEAPYPVIDVHCTAGGLSGTTNLAYRAALELREQTGVRAGARISIKKNIPIAAGLAGGSADAAATLFGLDRLWGLNLSNDYLKEIATRIGADVPFCLIGGTMLAEGKGELLESLTPMPDVSLVITTPPVPVSTAEVYRQFDEASPAPFGKKNEILSALREGDVGSIAGSLNNLLEYVVLKRYPAVLEAKDRALASRALAVLMSGSGPSVFALCGDEATALEVAQAMRLHDGSFFVEVVKPVRTGVELA</sequence>
<organism evidence="12 13">
    <name type="scientific">Candidatus Aquicultor primus</name>
    <dbReference type="NCBI Taxonomy" id="1797195"/>
    <lineage>
        <taxon>Bacteria</taxon>
        <taxon>Bacillati</taxon>
        <taxon>Actinomycetota</taxon>
        <taxon>Candidatus Aquicultoria</taxon>
        <taxon>Candidatus Aquicultorales</taxon>
        <taxon>Candidatus Aquicultoraceae</taxon>
        <taxon>Candidatus Aquicultor</taxon>
    </lineage>
</organism>
<dbReference type="InterPro" id="IPR036554">
    <property type="entry name" value="GHMP_kinase_C_sf"/>
</dbReference>
<dbReference type="PANTHER" id="PTHR43527">
    <property type="entry name" value="4-DIPHOSPHOCYTIDYL-2-C-METHYL-D-ERYTHRITOL KINASE, CHLOROPLASTIC"/>
    <property type="match status" value="1"/>
</dbReference>
<dbReference type="UniPathway" id="UPA00056">
    <property type="reaction ID" value="UER00094"/>
</dbReference>
<feature type="binding site" evidence="9">
    <location>
        <begin position="100"/>
        <end position="110"/>
    </location>
    <ligand>
        <name>ATP</name>
        <dbReference type="ChEBI" id="CHEBI:30616"/>
    </ligand>
</feature>
<dbReference type="InterPro" id="IPR004424">
    <property type="entry name" value="IspE"/>
</dbReference>
<evidence type="ECO:0000256" key="9">
    <source>
        <dbReference type="HAMAP-Rule" id="MF_00061"/>
    </source>
</evidence>
<reference evidence="12 13" key="1">
    <citation type="journal article" date="2016" name="Nat. Commun.">
        <title>Thousands of microbial genomes shed light on interconnected biogeochemical processes in an aquifer system.</title>
        <authorList>
            <person name="Anantharaman K."/>
            <person name="Brown C.T."/>
            <person name="Hug L.A."/>
            <person name="Sharon I."/>
            <person name="Castelle C.J."/>
            <person name="Probst A.J."/>
            <person name="Thomas B.C."/>
            <person name="Singh A."/>
            <person name="Wilkins M.J."/>
            <person name="Karaoz U."/>
            <person name="Brodie E.L."/>
            <person name="Williams K.H."/>
            <person name="Hubbard S.S."/>
            <person name="Banfield J.F."/>
        </authorList>
    </citation>
    <scope>NUCLEOTIDE SEQUENCE [LARGE SCALE GENOMIC DNA]</scope>
</reference>
<dbReference type="InterPro" id="IPR014721">
    <property type="entry name" value="Ribsml_uS5_D2-typ_fold_subgr"/>
</dbReference>
<comment type="catalytic activity">
    <reaction evidence="9">
        <text>4-CDP-2-C-methyl-D-erythritol + ATP = 4-CDP-2-C-methyl-D-erythritol 2-phosphate + ADP + H(+)</text>
        <dbReference type="Rhea" id="RHEA:18437"/>
        <dbReference type="ChEBI" id="CHEBI:15378"/>
        <dbReference type="ChEBI" id="CHEBI:30616"/>
        <dbReference type="ChEBI" id="CHEBI:57823"/>
        <dbReference type="ChEBI" id="CHEBI:57919"/>
        <dbReference type="ChEBI" id="CHEBI:456216"/>
        <dbReference type="EC" id="2.7.1.148"/>
    </reaction>
</comment>
<evidence type="ECO:0000256" key="1">
    <source>
        <dbReference type="ARBA" id="ARBA00009684"/>
    </source>
</evidence>
<dbReference type="Gene3D" id="3.30.70.890">
    <property type="entry name" value="GHMP kinase, C-terminal domain"/>
    <property type="match status" value="1"/>
</dbReference>
<dbReference type="GO" id="GO:0016114">
    <property type="term" value="P:terpenoid biosynthetic process"/>
    <property type="evidence" value="ECO:0007669"/>
    <property type="project" value="UniProtKB-UniRule"/>
</dbReference>
<keyword evidence="4 9" id="KW-0808">Transferase</keyword>
<comment type="pathway">
    <text evidence="9">Isoprenoid biosynthesis; isopentenyl diphosphate biosynthesis via DXP pathway; isopentenyl diphosphate from 1-deoxy-D-xylulose 5-phosphate: step 3/6.</text>
</comment>
<evidence type="ECO:0000259" key="11">
    <source>
        <dbReference type="Pfam" id="PF08544"/>
    </source>
</evidence>
<dbReference type="Gene3D" id="3.30.230.10">
    <property type="match status" value="1"/>
</dbReference>
<dbReference type="InterPro" id="IPR006204">
    <property type="entry name" value="GHMP_kinase_N_dom"/>
</dbReference>
<evidence type="ECO:0000256" key="7">
    <source>
        <dbReference type="ARBA" id="ARBA00022840"/>
    </source>
</evidence>
<feature type="active site" evidence="9">
    <location>
        <position position="142"/>
    </location>
</feature>
<dbReference type="Pfam" id="PF08544">
    <property type="entry name" value="GHMP_kinases_C"/>
    <property type="match status" value="1"/>
</dbReference>
<dbReference type="InterPro" id="IPR020568">
    <property type="entry name" value="Ribosomal_Su5_D2-typ_SF"/>
</dbReference>
<keyword evidence="5 9" id="KW-0547">Nucleotide-binding</keyword>
<dbReference type="PIRSF" id="PIRSF010376">
    <property type="entry name" value="IspE"/>
    <property type="match status" value="1"/>
</dbReference>
<accession>A0A1F2UMX3</accession>
<feature type="domain" description="GHMP kinase N-terminal" evidence="10">
    <location>
        <begin position="72"/>
        <end position="150"/>
    </location>
</feature>
<dbReference type="InterPro" id="IPR013750">
    <property type="entry name" value="GHMP_kinase_C_dom"/>
</dbReference>
<evidence type="ECO:0000256" key="8">
    <source>
        <dbReference type="ARBA" id="ARBA00032554"/>
    </source>
</evidence>
<dbReference type="EMBL" id="MELI01000096">
    <property type="protein sequence ID" value="OFW32406.1"/>
    <property type="molecule type" value="Genomic_DNA"/>
</dbReference>
<comment type="similarity">
    <text evidence="1 9">Belongs to the GHMP kinase family. IspE subfamily.</text>
</comment>
<dbReference type="GO" id="GO:0019288">
    <property type="term" value="P:isopentenyl diphosphate biosynthetic process, methylerythritol 4-phosphate pathway"/>
    <property type="evidence" value="ECO:0007669"/>
    <property type="project" value="UniProtKB-UniRule"/>
</dbReference>
<comment type="caution">
    <text evidence="12">The sequence shown here is derived from an EMBL/GenBank/DDBJ whole genome shotgun (WGS) entry which is preliminary data.</text>
</comment>
<evidence type="ECO:0000313" key="12">
    <source>
        <dbReference type="EMBL" id="OFW32406.1"/>
    </source>
</evidence>
<keyword evidence="9" id="KW-0414">Isoprene biosynthesis</keyword>
<dbReference type="SUPFAM" id="SSF54211">
    <property type="entry name" value="Ribosomal protein S5 domain 2-like"/>
    <property type="match status" value="1"/>
</dbReference>
<evidence type="ECO:0000313" key="13">
    <source>
        <dbReference type="Proteomes" id="UP000178086"/>
    </source>
</evidence>
<evidence type="ECO:0000256" key="3">
    <source>
        <dbReference type="ARBA" id="ARBA00017473"/>
    </source>
</evidence>
<dbReference type="GO" id="GO:0005524">
    <property type="term" value="F:ATP binding"/>
    <property type="evidence" value="ECO:0007669"/>
    <property type="project" value="UniProtKB-UniRule"/>
</dbReference>
<evidence type="ECO:0000259" key="10">
    <source>
        <dbReference type="Pfam" id="PF00288"/>
    </source>
</evidence>
<dbReference type="AlphaFoldDB" id="A0A1F2UMX3"/>
<keyword evidence="6 9" id="KW-0418">Kinase</keyword>
<dbReference type="Pfam" id="PF00288">
    <property type="entry name" value="GHMP_kinases_N"/>
    <property type="match status" value="1"/>
</dbReference>